<protein>
    <submittedName>
        <fullName evidence="1">Uncharacterized protein</fullName>
    </submittedName>
</protein>
<reference evidence="1" key="1">
    <citation type="journal article" date="2023" name="Nat. Commun.">
        <title>Diploid and tetraploid genomes of Acorus and the evolution of monocots.</title>
        <authorList>
            <person name="Ma L."/>
            <person name="Liu K.W."/>
            <person name="Li Z."/>
            <person name="Hsiao Y.Y."/>
            <person name="Qi Y."/>
            <person name="Fu T."/>
            <person name="Tang G.D."/>
            <person name="Zhang D."/>
            <person name="Sun W.H."/>
            <person name="Liu D.K."/>
            <person name="Li Y."/>
            <person name="Chen G.Z."/>
            <person name="Liu X.D."/>
            <person name="Liao X.Y."/>
            <person name="Jiang Y.T."/>
            <person name="Yu X."/>
            <person name="Hao Y."/>
            <person name="Huang J."/>
            <person name="Zhao X.W."/>
            <person name="Ke S."/>
            <person name="Chen Y.Y."/>
            <person name="Wu W.L."/>
            <person name="Hsu J.L."/>
            <person name="Lin Y.F."/>
            <person name="Huang M.D."/>
            <person name="Li C.Y."/>
            <person name="Huang L."/>
            <person name="Wang Z.W."/>
            <person name="Zhao X."/>
            <person name="Zhong W.Y."/>
            <person name="Peng D.H."/>
            <person name="Ahmad S."/>
            <person name="Lan S."/>
            <person name="Zhang J.S."/>
            <person name="Tsai W.C."/>
            <person name="Van de Peer Y."/>
            <person name="Liu Z.J."/>
        </authorList>
    </citation>
    <scope>NUCLEOTIDE SEQUENCE</scope>
    <source>
        <strain evidence="1">SCP</strain>
    </source>
</reference>
<accession>A0AAV9A922</accession>
<reference evidence="1" key="2">
    <citation type="submission" date="2023-06" db="EMBL/GenBank/DDBJ databases">
        <authorList>
            <person name="Ma L."/>
            <person name="Liu K.-W."/>
            <person name="Li Z."/>
            <person name="Hsiao Y.-Y."/>
            <person name="Qi Y."/>
            <person name="Fu T."/>
            <person name="Tang G."/>
            <person name="Zhang D."/>
            <person name="Sun W.-H."/>
            <person name="Liu D.-K."/>
            <person name="Li Y."/>
            <person name="Chen G.-Z."/>
            <person name="Liu X.-D."/>
            <person name="Liao X.-Y."/>
            <person name="Jiang Y.-T."/>
            <person name="Yu X."/>
            <person name="Hao Y."/>
            <person name="Huang J."/>
            <person name="Zhao X.-W."/>
            <person name="Ke S."/>
            <person name="Chen Y.-Y."/>
            <person name="Wu W.-L."/>
            <person name="Hsu J.-L."/>
            <person name="Lin Y.-F."/>
            <person name="Huang M.-D."/>
            <person name="Li C.-Y."/>
            <person name="Huang L."/>
            <person name="Wang Z.-W."/>
            <person name="Zhao X."/>
            <person name="Zhong W.-Y."/>
            <person name="Peng D.-H."/>
            <person name="Ahmad S."/>
            <person name="Lan S."/>
            <person name="Zhang J.-S."/>
            <person name="Tsai W.-C."/>
            <person name="Van De Peer Y."/>
            <person name="Liu Z.-J."/>
        </authorList>
    </citation>
    <scope>NUCLEOTIDE SEQUENCE</scope>
    <source>
        <strain evidence="1">SCP</strain>
        <tissue evidence="1">Leaves</tissue>
    </source>
</reference>
<comment type="caution">
    <text evidence="1">The sequence shown here is derived from an EMBL/GenBank/DDBJ whole genome shotgun (WGS) entry which is preliminary data.</text>
</comment>
<dbReference type="Proteomes" id="UP001179952">
    <property type="component" value="Unassembled WGS sequence"/>
</dbReference>
<organism evidence="1 2">
    <name type="scientific">Acorus gramineus</name>
    <name type="common">Dwarf sweet flag</name>
    <dbReference type="NCBI Taxonomy" id="55184"/>
    <lineage>
        <taxon>Eukaryota</taxon>
        <taxon>Viridiplantae</taxon>
        <taxon>Streptophyta</taxon>
        <taxon>Embryophyta</taxon>
        <taxon>Tracheophyta</taxon>
        <taxon>Spermatophyta</taxon>
        <taxon>Magnoliopsida</taxon>
        <taxon>Liliopsida</taxon>
        <taxon>Acoraceae</taxon>
        <taxon>Acorus</taxon>
    </lineage>
</organism>
<evidence type="ECO:0000313" key="1">
    <source>
        <dbReference type="EMBL" id="KAK1260606.1"/>
    </source>
</evidence>
<keyword evidence="2" id="KW-1185">Reference proteome</keyword>
<evidence type="ECO:0000313" key="2">
    <source>
        <dbReference type="Proteomes" id="UP001179952"/>
    </source>
</evidence>
<dbReference type="EMBL" id="JAUJYN010000011">
    <property type="protein sequence ID" value="KAK1260606.1"/>
    <property type="molecule type" value="Genomic_DNA"/>
</dbReference>
<dbReference type="AlphaFoldDB" id="A0AAV9A922"/>
<name>A0AAV9A922_ACOGR</name>
<gene>
    <name evidence="1" type="ORF">QJS04_geneDACA020333</name>
</gene>
<proteinExistence type="predicted"/>
<sequence>MGMLINDEGLIKTSESELLMTAIAEFLKPFQPPIDAHVVDLFESWATDQALEQIFPCNKGNIVPPLVSAGLYASGDLSVNMLRSNSLGATESGDDSYRIMSLPNIILGGMAVGSSDVSIARSVTHVEIAGSMLAMWRSPCPDRLRLQHNLPMCGGLSITRIV</sequence>